<dbReference type="EMBL" id="JAPFQA010000014">
    <property type="protein sequence ID" value="MCZ8547446.1"/>
    <property type="molecule type" value="Genomic_DNA"/>
</dbReference>
<evidence type="ECO:0000259" key="1">
    <source>
        <dbReference type="Pfam" id="PF20385"/>
    </source>
</evidence>
<evidence type="ECO:0000313" key="3">
    <source>
        <dbReference type="Proteomes" id="UP001152178"/>
    </source>
</evidence>
<reference evidence="2" key="1">
    <citation type="submission" date="2022-11" db="EMBL/GenBank/DDBJ databases">
        <authorList>
            <person name="Coimbra C."/>
        </authorList>
    </citation>
    <scope>NUCLEOTIDE SEQUENCE</scope>
    <source>
        <strain evidence="2">Jales19</strain>
    </source>
</reference>
<accession>A0ABT4R0T1</accession>
<feature type="domain" description="DUF6680" evidence="1">
    <location>
        <begin position="7"/>
        <end position="136"/>
    </location>
</feature>
<protein>
    <recommendedName>
        <fullName evidence="1">DUF6680 domain-containing protein</fullName>
    </recommendedName>
</protein>
<gene>
    <name evidence="2" type="ORF">OOJ09_24930</name>
</gene>
<name>A0ABT4R0T1_9HYPH</name>
<dbReference type="Pfam" id="PF20385">
    <property type="entry name" value="DUF6680"/>
    <property type="match status" value="1"/>
</dbReference>
<dbReference type="RefSeq" id="WP_269907737.1">
    <property type="nucleotide sequence ID" value="NZ_JAPFQA010000014.1"/>
</dbReference>
<evidence type="ECO:0000313" key="2">
    <source>
        <dbReference type="EMBL" id="MCZ8547446.1"/>
    </source>
</evidence>
<dbReference type="Proteomes" id="UP001152178">
    <property type="component" value="Unassembled WGS sequence"/>
</dbReference>
<comment type="caution">
    <text evidence="2">The sequence shown here is derived from an EMBL/GenBank/DDBJ whole genome shotgun (WGS) entry which is preliminary data.</text>
</comment>
<dbReference type="InterPro" id="IPR046502">
    <property type="entry name" value="DUF6680"/>
</dbReference>
<proteinExistence type="predicted"/>
<organism evidence="2 3">
    <name type="scientific">Mesorhizobium qingshengii</name>
    <dbReference type="NCBI Taxonomy" id="1165689"/>
    <lineage>
        <taxon>Bacteria</taxon>
        <taxon>Pseudomonadati</taxon>
        <taxon>Pseudomonadota</taxon>
        <taxon>Alphaproteobacteria</taxon>
        <taxon>Hyphomicrobiales</taxon>
        <taxon>Phyllobacteriaceae</taxon>
        <taxon>Mesorhizobium</taxon>
    </lineage>
</organism>
<keyword evidence="3" id="KW-1185">Reference proteome</keyword>
<sequence length="137" mass="15502">MDTTLRLADLAIVFATLLGPVLAVQAQKWVEGSREHASRKVSIFRTLMATRATSLSSSHVEALNAIPIEFYGERDVVDAWKAYLNYLSQDGIEPAVWAQKRFDLFIDLLWRLGICLGYKFTKVELQRDVYSPKAHAT</sequence>